<dbReference type="PANTHER" id="PTHR35811">
    <property type="entry name" value="SLR1870 PROTEIN"/>
    <property type="match status" value="1"/>
</dbReference>
<organism evidence="3 4">
    <name type="scientific">Agrococcus versicolor</name>
    <dbReference type="NCBI Taxonomy" id="501482"/>
    <lineage>
        <taxon>Bacteria</taxon>
        <taxon>Bacillati</taxon>
        <taxon>Actinomycetota</taxon>
        <taxon>Actinomycetes</taxon>
        <taxon>Micrococcales</taxon>
        <taxon>Microbacteriaceae</taxon>
        <taxon>Agrococcus</taxon>
    </lineage>
</organism>
<dbReference type="RefSeq" id="WP_344344890.1">
    <property type="nucleotide sequence ID" value="NZ_BAAAQT010000008.1"/>
</dbReference>
<dbReference type="CDD" id="cd11297">
    <property type="entry name" value="PIN_LabA-like_N_1"/>
    <property type="match status" value="1"/>
</dbReference>
<reference evidence="4" key="1">
    <citation type="journal article" date="2019" name="Int. J. Syst. Evol. Microbiol.">
        <title>The Global Catalogue of Microorganisms (GCM) 10K type strain sequencing project: providing services to taxonomists for standard genome sequencing and annotation.</title>
        <authorList>
            <consortium name="The Broad Institute Genomics Platform"/>
            <consortium name="The Broad Institute Genome Sequencing Center for Infectious Disease"/>
            <person name="Wu L."/>
            <person name="Ma J."/>
        </authorList>
    </citation>
    <scope>NUCLEOTIDE SEQUENCE [LARGE SCALE GENOMIC DNA]</scope>
    <source>
        <strain evidence="4">JCM 16026</strain>
    </source>
</reference>
<feature type="region of interest" description="Disordered" evidence="1">
    <location>
        <begin position="184"/>
        <end position="292"/>
    </location>
</feature>
<comment type="caution">
    <text evidence="3">The sequence shown here is derived from an EMBL/GenBank/DDBJ whole genome shotgun (WGS) entry which is preliminary data.</text>
</comment>
<gene>
    <name evidence="3" type="ORF">GCM10009846_29940</name>
</gene>
<dbReference type="PANTHER" id="PTHR35811:SF1">
    <property type="entry name" value="HTH OST-TYPE DOMAIN-CONTAINING PROTEIN"/>
    <property type="match status" value="1"/>
</dbReference>
<accession>A0ABP5MP14</accession>
<evidence type="ECO:0000256" key="1">
    <source>
        <dbReference type="SAM" id="MobiDB-lite"/>
    </source>
</evidence>
<dbReference type="InterPro" id="IPR025605">
    <property type="entry name" value="OST-HTH/LOTUS_dom"/>
</dbReference>
<dbReference type="Gene3D" id="3.40.50.1010">
    <property type="entry name" value="5'-nuclease"/>
    <property type="match status" value="1"/>
</dbReference>
<evidence type="ECO:0000313" key="3">
    <source>
        <dbReference type="EMBL" id="GAA2176374.1"/>
    </source>
</evidence>
<dbReference type="Proteomes" id="UP001501599">
    <property type="component" value="Unassembled WGS sequence"/>
</dbReference>
<dbReference type="CDD" id="cd10146">
    <property type="entry name" value="LabA_like_C"/>
    <property type="match status" value="1"/>
</dbReference>
<dbReference type="Pfam" id="PF12872">
    <property type="entry name" value="OST-HTH"/>
    <property type="match status" value="1"/>
</dbReference>
<proteinExistence type="predicted"/>
<dbReference type="EMBL" id="BAAAQT010000008">
    <property type="protein sequence ID" value="GAA2176374.1"/>
    <property type="molecule type" value="Genomic_DNA"/>
</dbReference>
<dbReference type="PROSITE" id="PS51644">
    <property type="entry name" value="HTH_OST"/>
    <property type="match status" value="1"/>
</dbReference>
<dbReference type="InterPro" id="IPR021139">
    <property type="entry name" value="NYN"/>
</dbReference>
<evidence type="ECO:0000313" key="4">
    <source>
        <dbReference type="Proteomes" id="UP001501599"/>
    </source>
</evidence>
<feature type="domain" description="HTH OST-type" evidence="2">
    <location>
        <begin position="295"/>
        <end position="373"/>
    </location>
</feature>
<keyword evidence="4" id="KW-1185">Reference proteome</keyword>
<dbReference type="Pfam" id="PF01936">
    <property type="entry name" value="NYN"/>
    <property type="match status" value="1"/>
</dbReference>
<dbReference type="InterPro" id="IPR041966">
    <property type="entry name" value="LOTUS-like"/>
</dbReference>
<dbReference type="Gene3D" id="3.30.420.610">
    <property type="entry name" value="LOTUS domain-like"/>
    <property type="match status" value="1"/>
</dbReference>
<feature type="compositionally biased region" description="Low complexity" evidence="1">
    <location>
        <begin position="250"/>
        <end position="266"/>
    </location>
</feature>
<name>A0ABP5MP14_9MICO</name>
<protein>
    <submittedName>
        <fullName evidence="3">NYN domain-containing protein</fullName>
    </submittedName>
</protein>
<evidence type="ECO:0000259" key="2">
    <source>
        <dbReference type="PROSITE" id="PS51644"/>
    </source>
</evidence>
<feature type="compositionally biased region" description="Acidic residues" evidence="1">
    <location>
        <begin position="279"/>
        <end position="292"/>
    </location>
</feature>
<feature type="compositionally biased region" description="Low complexity" evidence="1">
    <location>
        <begin position="211"/>
        <end position="232"/>
    </location>
</feature>
<sequence>MIDPADSRVAVYIDFDNIVISRYDQLHGRGTFHQQRVKSVQRGSSDSALVTRMEQATVDVGAILDYAASFGTPVISKAYADWSVAVNAGYRQQLLSRAVDLVQLFPTTRGIKNGADIRLAVDVMEDLFRLPDITHVVIVAGDSDYIALAQKAKRLGRFVVGIGVAGSTSKSLAAACDEFADYDDLPGVERPVVPPRTGRGDRPAKADSTAVTEQVEQTPAQEQPAAEQPAQAEEPKTGGRRRRPKAEQEAPATSVADPVVAPADPVVESRPAASRDIVEFDDEDDDDGADPIGDAEEAAAALLERALRVSHAKDDDEWLHANVVKAQMKRMDPSFNEKTLGYRTFTDFVTAHEQLIQMRVEGQARLIRLRSKE</sequence>